<dbReference type="InterPro" id="IPR010982">
    <property type="entry name" value="Lambda_DNA-bd_dom_sf"/>
</dbReference>
<protein>
    <submittedName>
        <fullName evidence="1">Uncharacterized protein</fullName>
    </submittedName>
</protein>
<reference evidence="2 3" key="1">
    <citation type="journal article" date="2017" name="Syst. Appl. Microbiol.">
        <title>Soybeans inoculated with root zone soils of Canadian native legumes harbour diverse and novel Bradyrhizobium spp. that possess agricultural potential.</title>
        <authorList>
            <person name="Bromfield E.S.P."/>
            <person name="Cloutier S."/>
            <person name="Tambong J.T."/>
            <person name="Tran Thi T.V."/>
        </authorList>
    </citation>
    <scope>NUCLEOTIDE SEQUENCE [LARGE SCALE GENOMIC DNA]</scope>
    <source>
        <strain evidence="2 3">323S2</strain>
    </source>
</reference>
<dbReference type="Proteomes" id="UP000564836">
    <property type="component" value="Plasmid pBb323S2a"/>
</dbReference>
<name>A0A7Z0QLI9_9BRAD</name>
<evidence type="ECO:0000313" key="1">
    <source>
        <dbReference type="EMBL" id="NYY96621.1"/>
    </source>
</evidence>
<dbReference type="EMBL" id="CP088278">
    <property type="protein sequence ID" value="UGX89531.1"/>
    <property type="molecule type" value="Genomic_DNA"/>
</dbReference>
<gene>
    <name evidence="2" type="ORF">G6321_00001825</name>
    <name evidence="1" type="ORF">G6321_52705</name>
</gene>
<reference evidence="2 3" key="3">
    <citation type="journal article" date="2022" name="Int. J. Syst. Evol. Microbiol.">
        <title>Strains of Bradyrhizobium barranii sp. nov. associated with legumes native to Canada are symbionts of soybeans and belong to different subspecies (subsp. barranii subsp. nov. and subsp. apii subsp. nov.) and symbiovars (sv. glycinearum and sv. septentrionale).</title>
        <authorList>
            <person name="Bromfield E.S.P."/>
            <person name="Cloutier S."/>
            <person name="Wasai-Hara S."/>
            <person name="Minamisawa K."/>
        </authorList>
    </citation>
    <scope>NUCLEOTIDE SEQUENCE [LARGE SCALE GENOMIC DNA]</scope>
    <source>
        <strain evidence="3">323S2</strain>
        <plasmid evidence="2 3">pBb323S2a</plasmid>
    </source>
</reference>
<dbReference type="EMBL" id="JACBFH010000004">
    <property type="protein sequence ID" value="NYY96621.1"/>
    <property type="molecule type" value="Genomic_DNA"/>
</dbReference>
<organism evidence="1">
    <name type="scientific">Bradyrhizobium barranii subsp. barranii</name>
    <dbReference type="NCBI Taxonomy" id="2823807"/>
    <lineage>
        <taxon>Bacteria</taxon>
        <taxon>Pseudomonadati</taxon>
        <taxon>Pseudomonadota</taxon>
        <taxon>Alphaproteobacteria</taxon>
        <taxon>Hyphomicrobiales</taxon>
        <taxon>Nitrobacteraceae</taxon>
        <taxon>Bradyrhizobium</taxon>
        <taxon>Bradyrhizobium barranii</taxon>
    </lineage>
</organism>
<reference evidence="1" key="2">
    <citation type="submission" date="2020-06" db="EMBL/GenBank/DDBJ databases">
        <title>Whole Genome Sequence of Bradyrhizobium sp. Strain 323S2.</title>
        <authorList>
            <person name="Bromfield E.S.P."/>
        </authorList>
    </citation>
    <scope>NUCLEOTIDE SEQUENCE [LARGE SCALE GENOMIC DNA]</scope>
    <source>
        <strain evidence="1">323S2</strain>
    </source>
</reference>
<dbReference type="GO" id="GO:0003677">
    <property type="term" value="F:DNA binding"/>
    <property type="evidence" value="ECO:0007669"/>
    <property type="project" value="InterPro"/>
</dbReference>
<dbReference type="RefSeq" id="WP_166353995.1">
    <property type="nucleotide sequence ID" value="NZ_CP049700.1"/>
</dbReference>
<dbReference type="Gene3D" id="1.10.260.40">
    <property type="entry name" value="lambda repressor-like DNA-binding domains"/>
    <property type="match status" value="1"/>
</dbReference>
<accession>A0A7Z0QLI9</accession>
<evidence type="ECO:0000313" key="3">
    <source>
        <dbReference type="Proteomes" id="UP000564836"/>
    </source>
</evidence>
<sequence>MSPTELEQSLLRLGLEPAESAQLLGVTLRTYRRWLNGEEIPGPVEQAIRAWLRLHDRRLPWRPDSTAIVEDDQSQIPRHREHAIDLSDVITRVEARGGPRTPWTVDRQRFRASLGPMEVSFYPLANGGFSLGNYTRKDGNPDVQRDRELIEDATYCIAKEFMSGPVTLVHHDRPWRAGTAKQTLENFPSKEAAIQRACAAMDAGEFHDAFIMAGTQPMLEKLELRRECQRRKDAAAALRAVAAYVLKHSSIFARDGARWWSADQTARQKQLIEAVGTKINALADPTLQGAVTYEQFESLLGELHKLGFFPETELVSAVARAFV</sequence>
<keyword evidence="2" id="KW-0614">Plasmid</keyword>
<geneLocation type="plasmid" evidence="2 3">
    <name>pBb323S2a</name>
</geneLocation>
<dbReference type="AlphaFoldDB" id="A0A7Z0QLI9"/>
<proteinExistence type="predicted"/>
<evidence type="ECO:0000313" key="2">
    <source>
        <dbReference type="EMBL" id="UGX89531.1"/>
    </source>
</evidence>